<dbReference type="OrthoDB" id="582214at2"/>
<dbReference type="STRING" id="1445510.YC6258_05047"/>
<evidence type="ECO:0000256" key="5">
    <source>
        <dbReference type="ARBA" id="ARBA00022691"/>
    </source>
</evidence>
<sequence>MAKIVVAQEQKDSFESSLFADVFQLRYEAFVNRLNWEVVADNGRERDCFDDLQPYHIAIKDDEGRVQGCWRALPTLGSYMLKDVFPVMLQGESVPRHRQVWEISRLVVRKGAAKPTHGCIGDISVDLVLSFRDFALKHGIRSYVTVTTLAGERLLKMLGVRLRRLGAGKVIQVGIEKTVALWIDVNDIPEIKKN</sequence>
<name>A0A0C5VR20_9GAMM</name>
<keyword evidence="5 9" id="KW-0949">S-adenosyl-L-methionine</keyword>
<accession>A0A0C5VR20</accession>
<reference evidence="10 11" key="1">
    <citation type="submission" date="2014-01" db="EMBL/GenBank/DDBJ databases">
        <title>Full genme sequencing of cellulolytic bacterium Gynuella sunshinyii YC6258T gen. nov., sp. nov.</title>
        <authorList>
            <person name="Khan H."/>
            <person name="Chung E.J."/>
            <person name="Chung Y.R."/>
        </authorList>
    </citation>
    <scope>NUCLEOTIDE SEQUENCE [LARGE SCALE GENOMIC DNA]</scope>
    <source>
        <strain evidence="10 11">YC6258</strain>
    </source>
</reference>
<evidence type="ECO:0000256" key="4">
    <source>
        <dbReference type="ARBA" id="ARBA00022679"/>
    </source>
</evidence>
<dbReference type="InterPro" id="IPR001690">
    <property type="entry name" value="Autoind_synthase"/>
</dbReference>
<evidence type="ECO:0000256" key="6">
    <source>
        <dbReference type="ARBA" id="ARBA00022929"/>
    </source>
</evidence>
<evidence type="ECO:0000256" key="2">
    <source>
        <dbReference type="ARBA" id="ARBA00018768"/>
    </source>
</evidence>
<proteinExistence type="inferred from homology"/>
<comment type="catalytic activity">
    <reaction evidence="7 9">
        <text>a fatty acyl-[ACP] + S-adenosyl-L-methionine = an N-acyl-L-homoserine lactone + S-methyl-5'-thioadenosine + holo-[ACP] + H(+)</text>
        <dbReference type="Rhea" id="RHEA:10096"/>
        <dbReference type="Rhea" id="RHEA-COMP:9685"/>
        <dbReference type="Rhea" id="RHEA-COMP:14125"/>
        <dbReference type="ChEBI" id="CHEBI:15378"/>
        <dbReference type="ChEBI" id="CHEBI:17509"/>
        <dbReference type="ChEBI" id="CHEBI:55474"/>
        <dbReference type="ChEBI" id="CHEBI:59789"/>
        <dbReference type="ChEBI" id="CHEBI:64479"/>
        <dbReference type="ChEBI" id="CHEBI:138651"/>
        <dbReference type="EC" id="2.3.1.184"/>
    </reaction>
</comment>
<dbReference type="Pfam" id="PF00765">
    <property type="entry name" value="Autoind_synth"/>
    <property type="match status" value="1"/>
</dbReference>
<evidence type="ECO:0000256" key="7">
    <source>
        <dbReference type="ARBA" id="ARBA00048576"/>
    </source>
</evidence>
<organism evidence="10 11">
    <name type="scientific">Gynuella sunshinyii YC6258</name>
    <dbReference type="NCBI Taxonomy" id="1445510"/>
    <lineage>
        <taxon>Bacteria</taxon>
        <taxon>Pseudomonadati</taxon>
        <taxon>Pseudomonadota</taxon>
        <taxon>Gammaproteobacteria</taxon>
        <taxon>Oceanospirillales</taxon>
        <taxon>Saccharospirillaceae</taxon>
        <taxon>Gynuella</taxon>
    </lineage>
</organism>
<dbReference type="RefSeq" id="WP_044618922.1">
    <property type="nucleotide sequence ID" value="NZ_CP007142.1"/>
</dbReference>
<keyword evidence="6 8" id="KW-0071">Autoinducer synthesis</keyword>
<keyword evidence="11" id="KW-1185">Reference proteome</keyword>
<keyword evidence="4 9" id="KW-0808">Transferase</keyword>
<dbReference type="Proteomes" id="UP000032266">
    <property type="component" value="Chromosome"/>
</dbReference>
<evidence type="ECO:0000256" key="8">
    <source>
        <dbReference type="PROSITE-ProRule" id="PRU00533"/>
    </source>
</evidence>
<gene>
    <name evidence="10" type="ORF">YC6258_05047</name>
</gene>
<dbReference type="GO" id="GO:0061579">
    <property type="term" value="F:N-acyl homoserine lactone synthase activity"/>
    <property type="evidence" value="ECO:0007669"/>
    <property type="project" value="UniProtKB-UniRule"/>
</dbReference>
<dbReference type="PROSITE" id="PS00949">
    <property type="entry name" value="AUTOINDUCER_SYNTH_1"/>
    <property type="match status" value="1"/>
</dbReference>
<dbReference type="PANTHER" id="PTHR39322:SF1">
    <property type="entry name" value="ISOVALERYL-HOMOSERINE LACTONE SYNTHASE"/>
    <property type="match status" value="1"/>
</dbReference>
<evidence type="ECO:0000313" key="11">
    <source>
        <dbReference type="Proteomes" id="UP000032266"/>
    </source>
</evidence>
<dbReference type="HOGENOM" id="CLU_085711_2_1_6"/>
<dbReference type="KEGG" id="gsn:YC6258_05047"/>
<comment type="similarity">
    <text evidence="8 9">Belongs to the autoinducer synthase family.</text>
</comment>
<evidence type="ECO:0000256" key="3">
    <source>
        <dbReference type="ARBA" id="ARBA00022654"/>
    </source>
</evidence>
<dbReference type="EMBL" id="CP007142">
    <property type="protein sequence ID" value="AJQ97077.1"/>
    <property type="molecule type" value="Genomic_DNA"/>
</dbReference>
<protein>
    <recommendedName>
        <fullName evidence="2 9">Acyl-homoserine-lactone synthase</fullName>
        <ecNumber evidence="1 9">2.3.1.184</ecNumber>
    </recommendedName>
    <alternativeName>
        <fullName evidence="9">Autoinducer synthesis protein</fullName>
    </alternativeName>
</protein>
<dbReference type="InterPro" id="IPR018311">
    <property type="entry name" value="Autoind_synth_CS"/>
</dbReference>
<dbReference type="PANTHER" id="PTHR39322">
    <property type="entry name" value="ACYL-HOMOSERINE-LACTONE SYNTHASE"/>
    <property type="match status" value="1"/>
</dbReference>
<dbReference type="GO" id="GO:0009372">
    <property type="term" value="P:quorum sensing"/>
    <property type="evidence" value="ECO:0007669"/>
    <property type="project" value="UniProtKB-UniRule"/>
</dbReference>
<dbReference type="GO" id="GO:0007165">
    <property type="term" value="P:signal transduction"/>
    <property type="evidence" value="ECO:0007669"/>
    <property type="project" value="TreeGrafter"/>
</dbReference>
<evidence type="ECO:0000256" key="1">
    <source>
        <dbReference type="ARBA" id="ARBA00012340"/>
    </source>
</evidence>
<dbReference type="InterPro" id="IPR016181">
    <property type="entry name" value="Acyl_CoA_acyltransferase"/>
</dbReference>
<dbReference type="Gene3D" id="3.40.630.30">
    <property type="match status" value="1"/>
</dbReference>
<evidence type="ECO:0000256" key="9">
    <source>
        <dbReference type="RuleBase" id="RU361135"/>
    </source>
</evidence>
<dbReference type="PROSITE" id="PS51187">
    <property type="entry name" value="AUTOINDUCER_SYNTH_2"/>
    <property type="match status" value="1"/>
</dbReference>
<dbReference type="PRINTS" id="PR01549">
    <property type="entry name" value="AUTOINDCRSYN"/>
</dbReference>
<keyword evidence="3 8" id="KW-0673">Quorum sensing</keyword>
<evidence type="ECO:0000313" key="10">
    <source>
        <dbReference type="EMBL" id="AJQ97077.1"/>
    </source>
</evidence>
<dbReference type="SUPFAM" id="SSF55729">
    <property type="entry name" value="Acyl-CoA N-acyltransferases (Nat)"/>
    <property type="match status" value="1"/>
</dbReference>
<dbReference type="EC" id="2.3.1.184" evidence="1 9"/>
<dbReference type="AlphaFoldDB" id="A0A0C5VR20"/>